<dbReference type="InterPro" id="IPR011008">
    <property type="entry name" value="Dimeric_a/b-barrel"/>
</dbReference>
<dbReference type="SUPFAM" id="SSF54909">
    <property type="entry name" value="Dimeric alpha+beta barrel"/>
    <property type="match status" value="1"/>
</dbReference>
<comment type="caution">
    <text evidence="2">The sequence shown here is derived from an EMBL/GenBank/DDBJ whole genome shotgun (WGS) entry which is preliminary data.</text>
</comment>
<dbReference type="Gene3D" id="3.30.70.920">
    <property type="match status" value="1"/>
</dbReference>
<dbReference type="EMBL" id="VOAH01000004">
    <property type="protein sequence ID" value="TVP41064.1"/>
    <property type="molecule type" value="Genomic_DNA"/>
</dbReference>
<dbReference type="InterPro" id="IPR050684">
    <property type="entry name" value="HTH-Siroheme_Decarb"/>
</dbReference>
<feature type="domain" description="Transcription regulator AsnC/Lrp ligand binding" evidence="1">
    <location>
        <begin position="11"/>
        <end position="81"/>
    </location>
</feature>
<proteinExistence type="predicted"/>
<name>A0A557SWT7_9ARCH</name>
<gene>
    <name evidence="2" type="ORF">NARC_40023</name>
</gene>
<organism evidence="2 3">
    <name type="scientific">Candidatus Nitrosocosmicus arcticus</name>
    <dbReference type="NCBI Taxonomy" id="2035267"/>
    <lineage>
        <taxon>Archaea</taxon>
        <taxon>Nitrososphaerota</taxon>
        <taxon>Nitrososphaeria</taxon>
        <taxon>Nitrososphaerales</taxon>
        <taxon>Nitrososphaeraceae</taxon>
        <taxon>Candidatus Nitrosocosmicus</taxon>
    </lineage>
</organism>
<reference evidence="2 3" key="1">
    <citation type="journal article" date="2019" name="Front. Microbiol.">
        <title>Ammonia Oxidation by the Arctic Terrestrial Thaumarchaeote Candidatus Nitrosocosmicus arcticus Is Stimulated by Increasing Temperatures.</title>
        <authorList>
            <person name="Alves R.J.E."/>
            <person name="Kerou M."/>
            <person name="Zappe A."/>
            <person name="Bittner R."/>
            <person name="Abby S.S."/>
            <person name="Schmidt H.A."/>
            <person name="Pfeifer K."/>
            <person name="Schleper C."/>
        </authorList>
    </citation>
    <scope>NUCLEOTIDE SEQUENCE [LARGE SCALE GENOMIC DNA]</scope>
    <source>
        <strain evidence="2 3">Kfb</strain>
    </source>
</reference>
<evidence type="ECO:0000259" key="1">
    <source>
        <dbReference type="Pfam" id="PF01037"/>
    </source>
</evidence>
<sequence length="86" mass="9991">MILICVPFAYVLINCELGSENEIMEKIRKVPEVVDVYRVFGVYDIIVRISSNNMETLKEIITWKIKKLDEVRSALSMIVIEDLDKN</sequence>
<dbReference type="Pfam" id="PF01037">
    <property type="entry name" value="AsnC_trans_reg"/>
    <property type="match status" value="1"/>
</dbReference>
<protein>
    <submittedName>
        <fullName evidence="2">Putative transcriptional regulator AsnC family</fullName>
    </submittedName>
</protein>
<evidence type="ECO:0000313" key="3">
    <source>
        <dbReference type="Proteomes" id="UP000315289"/>
    </source>
</evidence>
<evidence type="ECO:0000313" key="2">
    <source>
        <dbReference type="EMBL" id="TVP41064.1"/>
    </source>
</evidence>
<dbReference type="InterPro" id="IPR019887">
    <property type="entry name" value="Tscrpt_reg_AsnC/Lrp_C"/>
</dbReference>
<dbReference type="PANTHER" id="PTHR43413">
    <property type="entry name" value="TRANSCRIPTIONAL REGULATOR, ASNC FAMILY"/>
    <property type="match status" value="1"/>
</dbReference>
<dbReference type="PANTHER" id="PTHR43413:SF6">
    <property type="entry name" value="REGULATORY PROTEIN ASNC"/>
    <property type="match status" value="1"/>
</dbReference>
<dbReference type="Proteomes" id="UP000315289">
    <property type="component" value="Unassembled WGS sequence"/>
</dbReference>
<keyword evidence="3" id="KW-1185">Reference proteome</keyword>
<dbReference type="AlphaFoldDB" id="A0A557SWT7"/>
<accession>A0A557SWT7</accession>